<evidence type="ECO:0000256" key="6">
    <source>
        <dbReference type="ARBA" id="ARBA00023136"/>
    </source>
</evidence>
<evidence type="ECO:0000259" key="8">
    <source>
        <dbReference type="PROSITE" id="PS50928"/>
    </source>
</evidence>
<dbReference type="PANTHER" id="PTHR32243">
    <property type="entry name" value="MALTOSE TRANSPORT SYSTEM PERMEASE-RELATED"/>
    <property type="match status" value="1"/>
</dbReference>
<keyword evidence="3" id="KW-1003">Cell membrane</keyword>
<dbReference type="GO" id="GO:0055085">
    <property type="term" value="P:transmembrane transport"/>
    <property type="evidence" value="ECO:0007669"/>
    <property type="project" value="InterPro"/>
</dbReference>
<accession>A0A4U8Q645</accession>
<feature type="transmembrane region" description="Helical" evidence="7">
    <location>
        <begin position="111"/>
        <end position="132"/>
    </location>
</feature>
<dbReference type="Gene3D" id="1.10.3720.10">
    <property type="entry name" value="MetI-like"/>
    <property type="match status" value="1"/>
</dbReference>
<evidence type="ECO:0000256" key="7">
    <source>
        <dbReference type="RuleBase" id="RU363032"/>
    </source>
</evidence>
<evidence type="ECO:0000313" key="10">
    <source>
        <dbReference type="Proteomes" id="UP000306509"/>
    </source>
</evidence>
<dbReference type="PANTHER" id="PTHR32243:SF18">
    <property type="entry name" value="INNER MEMBRANE ABC TRANSPORTER PERMEASE PROTEIN YCJP"/>
    <property type="match status" value="1"/>
</dbReference>
<proteinExistence type="inferred from homology"/>
<evidence type="ECO:0000256" key="4">
    <source>
        <dbReference type="ARBA" id="ARBA00022692"/>
    </source>
</evidence>
<evidence type="ECO:0000256" key="1">
    <source>
        <dbReference type="ARBA" id="ARBA00004651"/>
    </source>
</evidence>
<dbReference type="EMBL" id="QGQD01000056">
    <property type="protein sequence ID" value="TLD00340.1"/>
    <property type="molecule type" value="Genomic_DNA"/>
</dbReference>
<keyword evidence="2 7" id="KW-0813">Transport</keyword>
<dbReference type="RefSeq" id="WP_052377953.1">
    <property type="nucleotide sequence ID" value="NZ_JTGN01000020.1"/>
</dbReference>
<comment type="caution">
    <text evidence="9">The sequence shown here is derived from an EMBL/GenBank/DDBJ whole genome shotgun (WGS) entry which is preliminary data.</text>
</comment>
<evidence type="ECO:0000256" key="2">
    <source>
        <dbReference type="ARBA" id="ARBA00022448"/>
    </source>
</evidence>
<comment type="subcellular location">
    <subcellularLocation>
        <location evidence="1 7">Cell membrane</location>
        <topology evidence="1 7">Multi-pass membrane protein</topology>
    </subcellularLocation>
</comment>
<feature type="transmembrane region" description="Helical" evidence="7">
    <location>
        <begin position="185"/>
        <end position="210"/>
    </location>
</feature>
<sequence>MVGMKKKKGYLLLKYIIYIGLLLFLVFPLYWIVSTAFRTDKEIFNSSLSLIPQSFTIAHFQDAFIKVDLLKCLTNSLVITCITVVISILTGLLMSYAFARKNFRGKRFLNSTILLTQFIPMIAYIIPLYLIMSKLKMLNTFSSLWITYLGIAFPIAVVLLINYINDVPVSLEEAACIDGCSNFKVMFYVVFPLAMPGIISTAIFIFITIWQEYLVAVSFISNEKLYTVSMALAKFQGPHGTDWGGIMAGAVLISIPAVVLFLCSRKMFTDNLAGGVKG</sequence>
<dbReference type="AlphaFoldDB" id="A0A4U8Q645"/>
<keyword evidence="5 7" id="KW-1133">Transmembrane helix</keyword>
<dbReference type="InterPro" id="IPR035906">
    <property type="entry name" value="MetI-like_sf"/>
</dbReference>
<feature type="transmembrane region" description="Helical" evidence="7">
    <location>
        <begin position="12"/>
        <end position="33"/>
    </location>
</feature>
<reference evidence="9 10" key="1">
    <citation type="journal article" date="2019" name="Anaerobe">
        <title>Detection of Robinsoniella peoriensis in multiple bone samples of a trauma patient.</title>
        <authorList>
            <person name="Schrottner P."/>
            <person name="Hartwich K."/>
            <person name="Bunk B."/>
            <person name="Schober I."/>
            <person name="Helbig S."/>
            <person name="Rudolph W.W."/>
            <person name="Gunzer F."/>
        </authorList>
    </citation>
    <scope>NUCLEOTIDE SEQUENCE [LARGE SCALE GENOMIC DNA]</scope>
    <source>
        <strain evidence="9 10">DSM 106044</strain>
    </source>
</reference>
<dbReference type="CDD" id="cd06261">
    <property type="entry name" value="TM_PBP2"/>
    <property type="match status" value="1"/>
</dbReference>
<feature type="transmembrane region" description="Helical" evidence="7">
    <location>
        <begin position="144"/>
        <end position="164"/>
    </location>
</feature>
<dbReference type="Pfam" id="PF00528">
    <property type="entry name" value="BPD_transp_1"/>
    <property type="match status" value="1"/>
</dbReference>
<dbReference type="GO" id="GO:0005886">
    <property type="term" value="C:plasma membrane"/>
    <property type="evidence" value="ECO:0007669"/>
    <property type="project" value="UniProtKB-SubCell"/>
</dbReference>
<protein>
    <submittedName>
        <fullName evidence="9">Inner membrane ABC transporter permease protein YcjP</fullName>
    </submittedName>
</protein>
<dbReference type="PROSITE" id="PS50928">
    <property type="entry name" value="ABC_TM1"/>
    <property type="match status" value="1"/>
</dbReference>
<dbReference type="InterPro" id="IPR050901">
    <property type="entry name" value="BP-dep_ABC_trans_perm"/>
</dbReference>
<gene>
    <name evidence="9" type="primary">ycjP_7</name>
    <name evidence="9" type="ORF">DSM106044_02826</name>
</gene>
<dbReference type="SUPFAM" id="SSF161098">
    <property type="entry name" value="MetI-like"/>
    <property type="match status" value="1"/>
</dbReference>
<dbReference type="Proteomes" id="UP000306509">
    <property type="component" value="Unassembled WGS sequence"/>
</dbReference>
<name>A0A4U8Q645_9FIRM</name>
<evidence type="ECO:0000256" key="3">
    <source>
        <dbReference type="ARBA" id="ARBA00022475"/>
    </source>
</evidence>
<feature type="transmembrane region" description="Helical" evidence="7">
    <location>
        <begin position="77"/>
        <end position="99"/>
    </location>
</feature>
<dbReference type="InterPro" id="IPR000515">
    <property type="entry name" value="MetI-like"/>
</dbReference>
<keyword evidence="10" id="KW-1185">Reference proteome</keyword>
<feature type="transmembrane region" description="Helical" evidence="7">
    <location>
        <begin position="243"/>
        <end position="263"/>
    </location>
</feature>
<feature type="domain" description="ABC transmembrane type-1" evidence="8">
    <location>
        <begin position="73"/>
        <end position="264"/>
    </location>
</feature>
<evidence type="ECO:0000313" key="9">
    <source>
        <dbReference type="EMBL" id="TLD00340.1"/>
    </source>
</evidence>
<comment type="similarity">
    <text evidence="7">Belongs to the binding-protein-dependent transport system permease family.</text>
</comment>
<dbReference type="STRING" id="180332.GCA_000797495_05815"/>
<keyword evidence="4 7" id="KW-0812">Transmembrane</keyword>
<evidence type="ECO:0000256" key="5">
    <source>
        <dbReference type="ARBA" id="ARBA00022989"/>
    </source>
</evidence>
<keyword evidence="6 7" id="KW-0472">Membrane</keyword>
<organism evidence="9 10">
    <name type="scientific">Robinsoniella peoriensis</name>
    <dbReference type="NCBI Taxonomy" id="180332"/>
    <lineage>
        <taxon>Bacteria</taxon>
        <taxon>Bacillati</taxon>
        <taxon>Bacillota</taxon>
        <taxon>Clostridia</taxon>
        <taxon>Lachnospirales</taxon>
        <taxon>Lachnospiraceae</taxon>
        <taxon>Robinsoniella</taxon>
    </lineage>
</organism>